<reference evidence="2 3" key="1">
    <citation type="submission" date="2021-01" db="EMBL/GenBank/DDBJ databases">
        <title>Genome seq and assembly of Flavobacterium sp. GN10.</title>
        <authorList>
            <person name="Chhetri G."/>
        </authorList>
    </citation>
    <scope>NUCLEOTIDE SEQUENCE [LARGE SCALE GENOMIC DNA]</scope>
    <source>
        <strain evidence="2 3">GN10</strain>
    </source>
</reference>
<dbReference type="InterPro" id="IPR051396">
    <property type="entry name" value="Bact_Antivir_Def_Nuclease"/>
</dbReference>
<dbReference type="Proteomes" id="UP000603728">
    <property type="component" value="Unassembled WGS sequence"/>
</dbReference>
<sequence length="671" mass="79519">MKKGYDIIIPQSDKFNDYFLNEEDKPIILLPHFNFINIIIGANNSGKSRFIRNLMTFEKFEAIKDFHNSKALVDRYNENVIKVNETINIRIRAFKLRASSTRYLDGSQPDIENANILTKNILKEIKGDSLQDFLSIENGNKKKFLDLNKYDIKNQFIEEFQDIDESFFKIYEKIKRYYIPTLRTAHSLFNYEAKNYSKIENDIYLDTLNNYYHLNKTDIDVFTGLHLYKEILNTRNSKREIRRKFDDFEEFVRINFFDGKKIDIVAEFDKDQSLIGNNNSEIISVHIEGEKETRKLYELGDGIQAIIILMYKIFMAEINSFIFIDEPELNLHPGMQRLFLEQITKNENLRSKNLTYIITTHSNHFLDLTIEKDNVSIYSFSPKNNELNDKQFTIKNVNAGDNSLLRELGVNNSSVFMANCSIWVEGISDRNYIKAFLRSYKKYLFENENKKYYSIKEDIDFAFFEYAGSNIDHYIFEKEVEDKDEKNIIDDIQALALSNRIFLLADSDNEINGKKSSSKKARLQSLENARNENFLPKIIWNFREIENLLTNDIWEKVLINFCHENLVRDNKADIQLKIEAALLKHKYGDYKQKYIGEFLNVLREEIGRIDKTYILNKSFYETKKDKVFGTIINKRYLSERVFEQNFTWEILSKSKEIEKLTIEIYNFITRK</sequence>
<dbReference type="RefSeq" id="WP_202003529.1">
    <property type="nucleotide sequence ID" value="NZ_JAERSF010000003.1"/>
</dbReference>
<dbReference type="EMBL" id="JAERSF010000003">
    <property type="protein sequence ID" value="MBL0738184.1"/>
    <property type="molecule type" value="Genomic_DNA"/>
</dbReference>
<dbReference type="InterPro" id="IPR027417">
    <property type="entry name" value="P-loop_NTPase"/>
</dbReference>
<accession>A0ABS1KFS9</accession>
<dbReference type="SUPFAM" id="SSF52540">
    <property type="entry name" value="P-loop containing nucleoside triphosphate hydrolases"/>
    <property type="match status" value="1"/>
</dbReference>
<evidence type="ECO:0000259" key="1">
    <source>
        <dbReference type="Pfam" id="PF13175"/>
    </source>
</evidence>
<organism evidence="2 3">
    <name type="scientific">Flavobacterium tagetis</name>
    <dbReference type="NCBI Taxonomy" id="2801336"/>
    <lineage>
        <taxon>Bacteria</taxon>
        <taxon>Pseudomonadati</taxon>
        <taxon>Bacteroidota</taxon>
        <taxon>Flavobacteriia</taxon>
        <taxon>Flavobacteriales</taxon>
        <taxon>Flavobacteriaceae</taxon>
        <taxon>Flavobacterium</taxon>
    </lineage>
</organism>
<comment type="caution">
    <text evidence="2">The sequence shown here is derived from an EMBL/GenBank/DDBJ whole genome shotgun (WGS) entry which is preliminary data.</text>
</comment>
<dbReference type="Gene3D" id="3.40.50.300">
    <property type="entry name" value="P-loop containing nucleotide triphosphate hydrolases"/>
    <property type="match status" value="1"/>
</dbReference>
<evidence type="ECO:0000313" key="2">
    <source>
        <dbReference type="EMBL" id="MBL0738184.1"/>
    </source>
</evidence>
<evidence type="ECO:0000313" key="3">
    <source>
        <dbReference type="Proteomes" id="UP000603728"/>
    </source>
</evidence>
<dbReference type="PANTHER" id="PTHR43581:SF4">
    <property type="entry name" value="ATP_GTP PHOSPHATASE"/>
    <property type="match status" value="1"/>
</dbReference>
<dbReference type="InterPro" id="IPR041685">
    <property type="entry name" value="AAA_GajA/Old/RecF-like"/>
</dbReference>
<protein>
    <submittedName>
        <fullName evidence="2">AAA family ATPase</fullName>
    </submittedName>
</protein>
<proteinExistence type="predicted"/>
<keyword evidence="3" id="KW-1185">Reference proteome</keyword>
<feature type="domain" description="Endonuclease GajA/Old nuclease/RecF-like AAA" evidence="1">
    <location>
        <begin position="36"/>
        <end position="365"/>
    </location>
</feature>
<dbReference type="Pfam" id="PF13175">
    <property type="entry name" value="AAA_15"/>
    <property type="match status" value="1"/>
</dbReference>
<dbReference type="PANTHER" id="PTHR43581">
    <property type="entry name" value="ATP/GTP PHOSPHATASE"/>
    <property type="match status" value="1"/>
</dbReference>
<gene>
    <name evidence="2" type="ORF">JI750_14885</name>
</gene>
<name>A0ABS1KFS9_9FLAO</name>